<evidence type="ECO:0000256" key="2">
    <source>
        <dbReference type="PROSITE-ProRule" id="PRU00047"/>
    </source>
</evidence>
<organism evidence="6">
    <name type="scientific">Schizophyllum commune (strain H4-8 / FGSC 9210)</name>
    <name type="common">Split gill fungus</name>
    <dbReference type="NCBI Taxonomy" id="578458"/>
    <lineage>
        <taxon>Eukaryota</taxon>
        <taxon>Fungi</taxon>
        <taxon>Dikarya</taxon>
        <taxon>Basidiomycota</taxon>
        <taxon>Agaricomycotina</taxon>
        <taxon>Agaricomycetes</taxon>
        <taxon>Agaricomycetidae</taxon>
        <taxon>Agaricales</taxon>
        <taxon>Schizophyllaceae</taxon>
        <taxon>Schizophyllum</taxon>
    </lineage>
</organism>
<feature type="compositionally biased region" description="Low complexity" evidence="3">
    <location>
        <begin position="366"/>
        <end position="381"/>
    </location>
</feature>
<feature type="non-terminal residue" evidence="5">
    <location>
        <position position="1102"/>
    </location>
</feature>
<dbReference type="InterPro" id="IPR036875">
    <property type="entry name" value="Znf_CCHC_sf"/>
</dbReference>
<keyword evidence="6" id="KW-1185">Reference proteome</keyword>
<dbReference type="GeneID" id="9596243"/>
<dbReference type="EMBL" id="GL377306">
    <property type="protein sequence ID" value="EFI96814.1"/>
    <property type="molecule type" value="Genomic_DNA"/>
</dbReference>
<feature type="region of interest" description="Disordered" evidence="3">
    <location>
        <begin position="806"/>
        <end position="833"/>
    </location>
</feature>
<evidence type="ECO:0000256" key="1">
    <source>
        <dbReference type="ARBA" id="ARBA00022664"/>
    </source>
</evidence>
<feature type="domain" description="CCHC-type" evidence="4">
    <location>
        <begin position="753"/>
        <end position="767"/>
    </location>
</feature>
<feature type="region of interest" description="Disordered" evidence="3">
    <location>
        <begin position="224"/>
        <end position="245"/>
    </location>
</feature>
<dbReference type="InterPro" id="IPR001878">
    <property type="entry name" value="Znf_CCHC"/>
</dbReference>
<proteinExistence type="predicted"/>
<keyword evidence="2" id="KW-0862">Zinc</keyword>
<keyword evidence="2" id="KW-0479">Metal-binding</keyword>
<feature type="compositionally biased region" description="Basic and acidic residues" evidence="3">
    <location>
        <begin position="18"/>
        <end position="30"/>
    </location>
</feature>
<feature type="compositionally biased region" description="Acidic residues" evidence="3">
    <location>
        <begin position="406"/>
        <end position="420"/>
    </location>
</feature>
<gene>
    <name evidence="5" type="ORF">SCHCODRAFT_108922</name>
</gene>
<feature type="compositionally biased region" description="Acidic residues" evidence="3">
    <location>
        <begin position="823"/>
        <end position="833"/>
    </location>
</feature>
<dbReference type="OMA" id="LESTMVW"/>
<dbReference type="GO" id="GO:0008270">
    <property type="term" value="F:zinc ion binding"/>
    <property type="evidence" value="ECO:0007669"/>
    <property type="project" value="UniProtKB-KW"/>
</dbReference>
<evidence type="ECO:0000313" key="6">
    <source>
        <dbReference type="Proteomes" id="UP000007431"/>
    </source>
</evidence>
<dbReference type="RefSeq" id="XP_003031717.1">
    <property type="nucleotide sequence ID" value="XM_003031671.1"/>
</dbReference>
<sequence>MTNTPPSLAGSAAEAEEAERQARGEEDNLPPREPSPTPTQVGRSRLETIRVAYEDEMSQADPLLPPELRSLKGRVRKYALQQELAVTDIVDCGRGLQDEEPRYAIKYALTKPVFDTVNKMQLVLNSLAAYLPERTHTYQIDPKNTFRDILLNAASLEELQLAWVGLTGRLMGAQQVYNKYYVEALKEQGARHVDLVSQPATTPSTIYREIEAEDEPHRRLRLALGGLPNSRPTPEERAEGRRTGAYLGTDVRRMIVVPPAVEESFPPREPEANPKLLYYDERNRLRAIPPKTTYENPLGYSPVESPKRSQEEGSSGHRGEEPPPSPARPPPVPPRPPRRTPSVSSSSSTSSSSRASPTRRPRRSGHSSTSDSSASSSSSSKGRSDKGRRHRKARRSAFHEMRLQPIEEEDPPPSDPDDSSSDGGGSWGKKPRRREKKRKEEKERGRKKGGGGGDEPPGEGPNSTGAARTPVAGINPLIKPESLPSWDGNRNTVMVYFWNIVELARQGGRMPQALGEWLWSRLVANSPIQWWYMTLSETRKDHMRQSHRHYISAIRRHYLGPAWISALSSEFRMQHFRDTKNPRESPQDFVYRRIMYCWSLDYASENSRQEAKLIMDVAPKGWKLMLNFTSVRTTDELLARVIEHSEDLLLAYHRDRKLEGSGDRTTPKTTWRTSSGAVKSTPQAFDVEVASSSEAEDDPPLSGEGASPDASSRDLLAVAYAVAAKRAAAVTSYPFPARHDVKSKGKKPPPGPCFACGSPNHWNKDCPHWEDYERRRRETGMSAETAEDLAYDTAYVLVVEQGFDGASRPSAASGQGGSKTQEDGEEPTLEEEEVFVTEVPPFVSRIEEITEEYWHNGECLPIDSLYDLECVVEDNAGVSELEGRGMREEINLASNREETPDGETGSLDEALLAVKPYEPEKLNVRGRVGSALDMEINLRVDSGASVTLVSLNHYRGLISPPPLRTDEGSQLMQLTSRKAPVRGKVRLSFQIFANDGTVLEAECEVQIVEGMTVPVLLGEDFQQAYELSVTRTLEIDGSSSTTLTFGGAPDHPISATPVRRTKDYDRIAKSFLGEIPAEKIVRATLRRGAPRGAHNCRGENQR</sequence>
<dbReference type="eggNOG" id="ENOG502SN1A">
    <property type="taxonomic scope" value="Eukaryota"/>
</dbReference>
<dbReference type="VEuPathDB" id="FungiDB:SCHCODRAFT_02688882"/>
<feature type="compositionally biased region" description="Basic and acidic residues" evidence="3">
    <location>
        <begin position="233"/>
        <end position="242"/>
    </location>
</feature>
<dbReference type="PROSITE" id="PS50158">
    <property type="entry name" value="ZF_CCHC"/>
    <property type="match status" value="1"/>
</dbReference>
<feature type="region of interest" description="Disordered" evidence="3">
    <location>
        <begin position="288"/>
        <end position="470"/>
    </location>
</feature>
<dbReference type="HOGENOM" id="CLU_002544_0_0_1"/>
<feature type="region of interest" description="Disordered" evidence="3">
    <location>
        <begin position="659"/>
        <end position="710"/>
    </location>
</feature>
<dbReference type="AlphaFoldDB" id="D8Q4L4"/>
<feature type="compositionally biased region" description="Pro residues" evidence="3">
    <location>
        <begin position="322"/>
        <end position="335"/>
    </location>
</feature>
<evidence type="ECO:0000259" key="4">
    <source>
        <dbReference type="PROSITE" id="PS50158"/>
    </source>
</evidence>
<accession>D8Q4L4</accession>
<dbReference type="Proteomes" id="UP000007431">
    <property type="component" value="Unassembled WGS sequence"/>
</dbReference>
<feature type="region of interest" description="Disordered" evidence="3">
    <location>
        <begin position="1"/>
        <end position="44"/>
    </location>
</feature>
<protein>
    <recommendedName>
        <fullName evidence="4">CCHC-type domain-containing protein</fullName>
    </recommendedName>
</protein>
<keyword evidence="2" id="KW-0863">Zinc-finger</keyword>
<dbReference type="SUPFAM" id="SSF57756">
    <property type="entry name" value="Retrovirus zinc finger-like domains"/>
    <property type="match status" value="1"/>
</dbReference>
<evidence type="ECO:0000256" key="3">
    <source>
        <dbReference type="SAM" id="MobiDB-lite"/>
    </source>
</evidence>
<reference evidence="5 6" key="1">
    <citation type="journal article" date="2010" name="Nat. Biotechnol.">
        <title>Genome sequence of the model mushroom Schizophyllum commune.</title>
        <authorList>
            <person name="Ohm R.A."/>
            <person name="de Jong J.F."/>
            <person name="Lugones L.G."/>
            <person name="Aerts A."/>
            <person name="Kothe E."/>
            <person name="Stajich J.E."/>
            <person name="de Vries R.P."/>
            <person name="Record E."/>
            <person name="Levasseur A."/>
            <person name="Baker S.E."/>
            <person name="Bartholomew K.A."/>
            <person name="Coutinho P.M."/>
            <person name="Erdmann S."/>
            <person name="Fowler T.J."/>
            <person name="Gathman A.C."/>
            <person name="Lombard V."/>
            <person name="Henrissat B."/>
            <person name="Knabe N."/>
            <person name="Kuees U."/>
            <person name="Lilly W.W."/>
            <person name="Lindquist E."/>
            <person name="Lucas S."/>
            <person name="Magnuson J.K."/>
            <person name="Piumi F."/>
            <person name="Raudaskoski M."/>
            <person name="Salamov A."/>
            <person name="Schmutz J."/>
            <person name="Schwarze F.W.M.R."/>
            <person name="vanKuyk P.A."/>
            <person name="Horton J.S."/>
            <person name="Grigoriev I.V."/>
            <person name="Woesten H.A.B."/>
        </authorList>
    </citation>
    <scope>NUCLEOTIDE SEQUENCE [LARGE SCALE GENOMIC DNA]</scope>
    <source>
        <strain evidence="6">H4-8 / FGSC 9210</strain>
    </source>
</reference>
<dbReference type="GO" id="GO:0003676">
    <property type="term" value="F:nucleic acid binding"/>
    <property type="evidence" value="ECO:0007669"/>
    <property type="project" value="InterPro"/>
</dbReference>
<feature type="compositionally biased region" description="Basic and acidic residues" evidence="3">
    <location>
        <begin position="305"/>
        <end position="321"/>
    </location>
</feature>
<feature type="compositionally biased region" description="Polar residues" evidence="3">
    <location>
        <begin position="667"/>
        <end position="683"/>
    </location>
</feature>
<dbReference type="KEGG" id="scm:SCHCO_02688882"/>
<dbReference type="GO" id="GO:0006397">
    <property type="term" value="P:mRNA processing"/>
    <property type="evidence" value="ECO:0007669"/>
    <property type="project" value="UniProtKB-KW"/>
</dbReference>
<evidence type="ECO:0000313" key="5">
    <source>
        <dbReference type="EMBL" id="EFI96814.1"/>
    </source>
</evidence>
<name>D8Q4L4_SCHCM</name>
<dbReference type="OrthoDB" id="3061185at2759"/>
<keyword evidence="1" id="KW-0507">mRNA processing</keyword>
<feature type="compositionally biased region" description="Basic residues" evidence="3">
    <location>
        <begin position="386"/>
        <end position="396"/>
    </location>
</feature>
<feature type="compositionally biased region" description="Low complexity" evidence="3">
    <location>
        <begin position="340"/>
        <end position="356"/>
    </location>
</feature>
<dbReference type="InParanoid" id="D8Q4L4"/>